<keyword evidence="4 5" id="KW-0732">Signal</keyword>
<dbReference type="AlphaFoldDB" id="A0A1Y1KVT6"/>
<evidence type="ECO:0008006" key="7">
    <source>
        <dbReference type="Google" id="ProtNLM"/>
    </source>
</evidence>
<evidence type="ECO:0000256" key="5">
    <source>
        <dbReference type="SAM" id="SignalP"/>
    </source>
</evidence>
<reference evidence="6" key="1">
    <citation type="journal article" date="2016" name="Sci. Rep.">
        <title>Molecular characterization of firefly nuptial gifts: a multi-omics approach sheds light on postcopulatory sexual selection.</title>
        <authorList>
            <person name="Al-Wathiqui N."/>
            <person name="Fallon T.R."/>
            <person name="South A."/>
            <person name="Weng J.K."/>
            <person name="Lewis S.M."/>
        </authorList>
    </citation>
    <scope>NUCLEOTIDE SEQUENCE</scope>
</reference>
<dbReference type="Pfam" id="PF03022">
    <property type="entry name" value="MRJP"/>
    <property type="match status" value="1"/>
</dbReference>
<comment type="similarity">
    <text evidence="2">Belongs to the major royal jelly protein family.</text>
</comment>
<evidence type="ECO:0000256" key="1">
    <source>
        <dbReference type="ARBA" id="ARBA00004613"/>
    </source>
</evidence>
<accession>A0A1Y1KVT6</accession>
<feature type="chain" id="PRO_5012779024" description="Bee-milk protein" evidence="5">
    <location>
        <begin position="22"/>
        <end position="404"/>
    </location>
</feature>
<evidence type="ECO:0000256" key="3">
    <source>
        <dbReference type="ARBA" id="ARBA00022525"/>
    </source>
</evidence>
<dbReference type="PANTHER" id="PTHR10009">
    <property type="entry name" value="PROTEIN YELLOW-RELATED"/>
    <property type="match status" value="1"/>
</dbReference>
<dbReference type="PANTHER" id="PTHR10009:SF11">
    <property type="entry name" value="RH54244P"/>
    <property type="match status" value="1"/>
</dbReference>
<evidence type="ECO:0000256" key="4">
    <source>
        <dbReference type="ARBA" id="ARBA00022729"/>
    </source>
</evidence>
<keyword evidence="3" id="KW-0964">Secreted</keyword>
<organism evidence="6">
    <name type="scientific">Photinus pyralis</name>
    <name type="common">Common eastern firefly</name>
    <name type="synonym">Lampyris pyralis</name>
    <dbReference type="NCBI Taxonomy" id="7054"/>
    <lineage>
        <taxon>Eukaryota</taxon>
        <taxon>Metazoa</taxon>
        <taxon>Ecdysozoa</taxon>
        <taxon>Arthropoda</taxon>
        <taxon>Hexapoda</taxon>
        <taxon>Insecta</taxon>
        <taxon>Pterygota</taxon>
        <taxon>Neoptera</taxon>
        <taxon>Endopterygota</taxon>
        <taxon>Coleoptera</taxon>
        <taxon>Polyphaga</taxon>
        <taxon>Elateriformia</taxon>
        <taxon>Elateroidea</taxon>
        <taxon>Lampyridae</taxon>
        <taxon>Lampyrinae</taxon>
        <taxon>Photinus</taxon>
    </lineage>
</organism>
<sequence>MTWLVLVLIFGLLALIPGSFCRGLNEEFTWTRISYAAPIRLAESYIYENNIPMSANRWRNKLFVTVPRRRPGIPSTLNFIWTNTSQKHNVPLISYPNFAINQLPTGDSDGFVSIYRTAVDPCNRLWMVDTGTLEYPGNVNRLQQPAVVIIDLLTDQIIRRYELRPLDITNRTSLATMVVDVTPATCNSAYAYMPDLSGFGVVVYSFQENRSWRVSHNYFSPDAQAKDFTIGNVNFQLNDGIFSLSLSDVKPDGHRNAYFHSLAGTHTYSVSTHILKNRRLATRMDHGNDFMVEVNRGQQTQASASDLHRTSGILFLGLVNQNALACWNSFTPATPDNFDIIYKDDQKFQYPCDVKISGDDVIVITNAMPVFLFGKLNYNEINFRIWIRNVYEAIRDTKCAMRPF</sequence>
<protein>
    <recommendedName>
        <fullName evidence="7">Bee-milk protein</fullName>
    </recommendedName>
</protein>
<proteinExistence type="inferred from homology"/>
<dbReference type="EMBL" id="GEZM01072533">
    <property type="protein sequence ID" value="JAV65482.1"/>
    <property type="molecule type" value="Transcribed_RNA"/>
</dbReference>
<dbReference type="InterPro" id="IPR011042">
    <property type="entry name" value="6-blade_b-propeller_TolB-like"/>
</dbReference>
<dbReference type="Gene3D" id="2.120.10.30">
    <property type="entry name" value="TolB, C-terminal domain"/>
    <property type="match status" value="1"/>
</dbReference>
<evidence type="ECO:0000256" key="2">
    <source>
        <dbReference type="ARBA" id="ARBA00009127"/>
    </source>
</evidence>
<feature type="signal peptide" evidence="5">
    <location>
        <begin position="1"/>
        <end position="21"/>
    </location>
</feature>
<evidence type="ECO:0000313" key="6">
    <source>
        <dbReference type="EMBL" id="JAV65482.1"/>
    </source>
</evidence>
<comment type="subcellular location">
    <subcellularLocation>
        <location evidence="1">Secreted</location>
    </subcellularLocation>
</comment>
<dbReference type="PRINTS" id="PR01366">
    <property type="entry name" value="ROYALJELLY"/>
</dbReference>
<dbReference type="GO" id="GO:0005576">
    <property type="term" value="C:extracellular region"/>
    <property type="evidence" value="ECO:0007669"/>
    <property type="project" value="UniProtKB-SubCell"/>
</dbReference>
<dbReference type="InterPro" id="IPR017996">
    <property type="entry name" value="MRJP/yellow-related"/>
</dbReference>
<name>A0A1Y1KVT6_PHOPY</name>